<feature type="domain" description="RING-type" evidence="1">
    <location>
        <begin position="379"/>
        <end position="422"/>
    </location>
</feature>
<dbReference type="RefSeq" id="WP_099518792.1">
    <property type="nucleotide sequence ID" value="NZ_CP016808.1"/>
</dbReference>
<accession>A0A1B2DIQ2</accession>
<dbReference type="PROSITE" id="PS50089">
    <property type="entry name" value="ZF_RING_2"/>
    <property type="match status" value="1"/>
</dbReference>
<dbReference type="EMBL" id="CP016808">
    <property type="protein sequence ID" value="ANY67607.1"/>
    <property type="molecule type" value="Genomic_DNA"/>
</dbReference>
<dbReference type="InterPro" id="IPR001841">
    <property type="entry name" value="Znf_RING"/>
</dbReference>
<dbReference type="InterPro" id="IPR025874">
    <property type="entry name" value="DZR"/>
</dbReference>
<proteinExistence type="predicted"/>
<organism evidence="2">
    <name type="scientific">Paenibacillus sp. BIHB 4019</name>
    <dbReference type="NCBI Taxonomy" id="1870819"/>
    <lineage>
        <taxon>Bacteria</taxon>
        <taxon>Bacillati</taxon>
        <taxon>Bacillota</taxon>
        <taxon>Bacilli</taxon>
        <taxon>Bacillales</taxon>
        <taxon>Paenibacillaceae</taxon>
        <taxon>Paenibacillus</taxon>
    </lineage>
</organism>
<sequence length="443" mass="47390">MAIVEVVKYDGSPDVYAWKYPNAELGTWTQLIVNDTQEALLFKGGQALDLFGPGRHTLSTLNIPILNQLVNIPFGGRSPFSAEVWFVNKQVSLDVKWGTSSPIQLQDPKYNIVIPVRAFGQFGIAIEDSRRFLSKLVGTLPVFNQDTLSKHLRGMIMMNINELLSSYLVFKKVSLLEINAYIGEISKHVEERVGALMHPFGIRLVNFFIDSISTPEDDASLKRLREALARKAEMDIIGYNYQQERTFDTLEGAAKNEGSSQAGVMGAALGLSMGAGIGGIFGSQFGQLGEQLYGAAGAAQVCPSCQSRNDAQAKFCNSCGKGLAGSAAGGQAGAPRPIHNCDKCGMPHRENSKFCANCGDAYNPCPSCGADCAEDAVNCSACGETLPRPCRGCGEQVAASAKFCPHCGTSNSSGSQQCPACRHEVQPGQKFCPECGHGLAGRA</sequence>
<evidence type="ECO:0000259" key="1">
    <source>
        <dbReference type="PROSITE" id="PS50089"/>
    </source>
</evidence>
<name>A0A1B2DIQ2_9BACL</name>
<dbReference type="PANTHER" id="PTHR37826">
    <property type="entry name" value="FLOTILLIN BAND_7_5 DOMAIN PROTEIN"/>
    <property type="match status" value="1"/>
</dbReference>
<reference evidence="2" key="1">
    <citation type="submission" date="2016-08" db="EMBL/GenBank/DDBJ databases">
        <title>Complete Genome Seqeunce of Paenibacillus sp. BIHB 4019 from tea rhizoplane.</title>
        <authorList>
            <person name="Thakur R."/>
            <person name="Swarnkar M.K."/>
            <person name="Gulati A."/>
        </authorList>
    </citation>
    <scope>NUCLEOTIDE SEQUENCE [LARGE SCALE GENOMIC DNA]</scope>
    <source>
        <strain evidence="2">BIHB4019</strain>
    </source>
</reference>
<dbReference type="InterPro" id="IPR033880">
    <property type="entry name" value="SPFH_YdjI"/>
</dbReference>
<gene>
    <name evidence="2" type="ORF">BBD42_14820</name>
</gene>
<protein>
    <submittedName>
        <fullName evidence="2">Antifreeze protein type I</fullName>
    </submittedName>
</protein>
<dbReference type="PANTHER" id="PTHR37826:SF2">
    <property type="entry name" value="ZINC-RIBBON DOMAIN-CONTAINING PROTEIN"/>
    <property type="match status" value="1"/>
</dbReference>
<dbReference type="CDD" id="cd03408">
    <property type="entry name" value="SPFH_like_u1"/>
    <property type="match status" value="1"/>
</dbReference>
<dbReference type="AlphaFoldDB" id="A0A1B2DIQ2"/>
<evidence type="ECO:0000313" key="2">
    <source>
        <dbReference type="EMBL" id="ANY67607.1"/>
    </source>
</evidence>
<dbReference type="Pfam" id="PF13421">
    <property type="entry name" value="Band_7_1"/>
    <property type="match status" value="1"/>
</dbReference>
<dbReference type="Pfam" id="PF12773">
    <property type="entry name" value="DZR"/>
    <property type="match status" value="2"/>
</dbReference>